<feature type="non-terminal residue" evidence="1">
    <location>
        <position position="167"/>
    </location>
</feature>
<dbReference type="EMBL" id="CAXKWB010110351">
    <property type="protein sequence ID" value="CAL4232205.1"/>
    <property type="molecule type" value="Genomic_DNA"/>
</dbReference>
<gene>
    <name evidence="1" type="ORF">MNOR_LOCUS39859</name>
</gene>
<evidence type="ECO:0000313" key="2">
    <source>
        <dbReference type="Proteomes" id="UP001497623"/>
    </source>
</evidence>
<evidence type="ECO:0000313" key="1">
    <source>
        <dbReference type="EMBL" id="CAL4232205.1"/>
    </source>
</evidence>
<name>A0AAV2STT6_MEGNR</name>
<sequence>MEKKVITESAKYLQISKINISTKSKQVSVEANGKQMQGFVSSILGLVRLQRPGFEGLSILEKSLTHHWLSFCTTDLLHCPTHQGFSPCVLSVLYTLCKKIFPCKILLTLTSVIWLLPSCSFLRNWRRHTSDQNTHWSKTLSVHPPVKKTPWRIQYCRTDLHDSVVKF</sequence>
<comment type="caution">
    <text evidence="1">The sequence shown here is derived from an EMBL/GenBank/DDBJ whole genome shotgun (WGS) entry which is preliminary data.</text>
</comment>
<dbReference type="AlphaFoldDB" id="A0AAV2STT6"/>
<accession>A0AAV2STT6</accession>
<reference evidence="1 2" key="1">
    <citation type="submission" date="2024-05" db="EMBL/GenBank/DDBJ databases">
        <authorList>
            <person name="Wallberg A."/>
        </authorList>
    </citation>
    <scope>NUCLEOTIDE SEQUENCE [LARGE SCALE GENOMIC DNA]</scope>
</reference>
<proteinExistence type="predicted"/>
<protein>
    <submittedName>
        <fullName evidence="1">Uncharacterized protein</fullName>
    </submittedName>
</protein>
<organism evidence="1 2">
    <name type="scientific">Meganyctiphanes norvegica</name>
    <name type="common">Northern krill</name>
    <name type="synonym">Thysanopoda norvegica</name>
    <dbReference type="NCBI Taxonomy" id="48144"/>
    <lineage>
        <taxon>Eukaryota</taxon>
        <taxon>Metazoa</taxon>
        <taxon>Ecdysozoa</taxon>
        <taxon>Arthropoda</taxon>
        <taxon>Crustacea</taxon>
        <taxon>Multicrustacea</taxon>
        <taxon>Malacostraca</taxon>
        <taxon>Eumalacostraca</taxon>
        <taxon>Eucarida</taxon>
        <taxon>Euphausiacea</taxon>
        <taxon>Euphausiidae</taxon>
        <taxon>Meganyctiphanes</taxon>
    </lineage>
</organism>
<keyword evidence="2" id="KW-1185">Reference proteome</keyword>
<dbReference type="Proteomes" id="UP001497623">
    <property type="component" value="Unassembled WGS sequence"/>
</dbReference>